<proteinExistence type="predicted"/>
<dbReference type="STRING" id="990268.JCM19235_3682"/>
<keyword evidence="2" id="KW-1185">Reference proteome</keyword>
<reference evidence="1 2" key="2">
    <citation type="submission" date="2014-09" db="EMBL/GenBank/DDBJ databases">
        <authorList>
            <consortium name="NBRP consortium"/>
            <person name="Sawabe T."/>
            <person name="Meirelles P."/>
            <person name="Nakanishi M."/>
            <person name="Sayaka M."/>
            <person name="Hattori M."/>
            <person name="Ohkuma M."/>
        </authorList>
    </citation>
    <scope>NUCLEOTIDE SEQUENCE [LARGE SCALE GENOMIC DNA]</scope>
    <source>
        <strain evidence="2">JCM19235</strain>
    </source>
</reference>
<name>A0A090RYX5_9VIBR</name>
<comment type="caution">
    <text evidence="1">The sequence shown here is derived from an EMBL/GenBank/DDBJ whole genome shotgun (WGS) entry which is preliminary data.</text>
</comment>
<organism evidence="1 2">
    <name type="scientific">Vibrio maritimus</name>
    <dbReference type="NCBI Taxonomy" id="990268"/>
    <lineage>
        <taxon>Bacteria</taxon>
        <taxon>Pseudomonadati</taxon>
        <taxon>Pseudomonadota</taxon>
        <taxon>Gammaproteobacteria</taxon>
        <taxon>Vibrionales</taxon>
        <taxon>Vibrionaceae</taxon>
        <taxon>Vibrio</taxon>
    </lineage>
</organism>
<gene>
    <name evidence="1" type="ORF">JCM19235_3682</name>
</gene>
<sequence>MKTINVEDYASAIELHTLYQVTPMELEVNEAREMLWHELEPTLAVMRHRNLQIVMLIGSDIGLMLQSLY</sequence>
<dbReference type="EMBL" id="BBMR01000006">
    <property type="protein sequence ID" value="GAL20680.1"/>
    <property type="molecule type" value="Genomic_DNA"/>
</dbReference>
<evidence type="ECO:0000313" key="2">
    <source>
        <dbReference type="Proteomes" id="UP000029228"/>
    </source>
</evidence>
<accession>A0A090RYX5</accession>
<protein>
    <submittedName>
        <fullName evidence="1">Uncharacterized protein</fullName>
    </submittedName>
</protein>
<dbReference type="AlphaFoldDB" id="A0A090RYX5"/>
<reference evidence="1 2" key="1">
    <citation type="submission" date="2014-09" db="EMBL/GenBank/DDBJ databases">
        <title>Vibrio maritimus JCM 19235. (C45) whole genome shotgun sequence.</title>
        <authorList>
            <person name="Sawabe T."/>
            <person name="Meirelles P."/>
            <person name="Nakanishi M."/>
            <person name="Sayaka M."/>
            <person name="Hattori M."/>
            <person name="Ohkuma M."/>
        </authorList>
    </citation>
    <scope>NUCLEOTIDE SEQUENCE [LARGE SCALE GENOMIC DNA]</scope>
    <source>
        <strain evidence="2">JCM19235</strain>
    </source>
</reference>
<evidence type="ECO:0000313" key="1">
    <source>
        <dbReference type="EMBL" id="GAL20680.1"/>
    </source>
</evidence>
<dbReference type="Proteomes" id="UP000029228">
    <property type="component" value="Unassembled WGS sequence"/>
</dbReference>